<dbReference type="CDD" id="cd02674">
    <property type="entry name" value="Peptidase_C19R"/>
    <property type="match status" value="1"/>
</dbReference>
<dbReference type="PROSITE" id="PS00973">
    <property type="entry name" value="USP_2"/>
    <property type="match status" value="1"/>
</dbReference>
<dbReference type="PROSITE" id="PS50235">
    <property type="entry name" value="USP_3"/>
    <property type="match status" value="1"/>
</dbReference>
<protein>
    <recommendedName>
        <fullName evidence="1">USP domain-containing protein</fullName>
    </recommendedName>
</protein>
<dbReference type="EMBL" id="MN739957">
    <property type="protein sequence ID" value="QHT79947.1"/>
    <property type="molecule type" value="Genomic_DNA"/>
</dbReference>
<evidence type="ECO:0000259" key="1">
    <source>
        <dbReference type="PROSITE" id="PS50235"/>
    </source>
</evidence>
<dbReference type="InterPro" id="IPR050185">
    <property type="entry name" value="Ub_carboxyl-term_hydrolase"/>
</dbReference>
<evidence type="ECO:0000313" key="2">
    <source>
        <dbReference type="EMBL" id="QHT79947.1"/>
    </source>
</evidence>
<dbReference type="Pfam" id="PF00443">
    <property type="entry name" value="UCH"/>
    <property type="match status" value="1"/>
</dbReference>
<dbReference type="GO" id="GO:0004843">
    <property type="term" value="F:cysteine-type deubiquitinase activity"/>
    <property type="evidence" value="ECO:0007669"/>
    <property type="project" value="InterPro"/>
</dbReference>
<accession>A0A6C0HHR6</accession>
<dbReference type="InterPro" id="IPR028889">
    <property type="entry name" value="USP"/>
</dbReference>
<sequence>MDLSKYTGKGLTGLVNLGNTCFLNSCIQVLNHTYELHEFLNSTGYKRHMKPGLIDCSIIEEWNDLRNVMWAQNGVVAPNKFVHNVHRVARAKNRDIFTGWAQNDMPEFLLFLIECMHNSISRGMKMNINGKSENSVDDLALKCYDMLKDVYAKEYSEIMDMFYGIYVSQIVSLKKKVHSTKPESFFIMDLPIPTENTCSLYDCFDNFVASETLSGDNAWYNEKTGKKEDVVKTLGFWNFPKILVITLKRFSPDGSMKMGNLIEFPIENLNLSKYVKGYNPQQYVYDLFGICNHVGGVSGGHYTAFVKNSTGKWLNYNDQIVKEIPEQVDSHIITPMAYCLFYRKKNNLV</sequence>
<name>A0A6C0HHR6_9ZZZZ</name>
<dbReference type="PANTHER" id="PTHR21646">
    <property type="entry name" value="UBIQUITIN CARBOXYL-TERMINAL HYDROLASE"/>
    <property type="match status" value="1"/>
</dbReference>
<dbReference type="PANTHER" id="PTHR21646:SF23">
    <property type="entry name" value="UBIQUITIN CARBOXYL-TERMINAL HYDROLASE USP2"/>
    <property type="match status" value="1"/>
</dbReference>
<dbReference type="GO" id="GO:0016579">
    <property type="term" value="P:protein deubiquitination"/>
    <property type="evidence" value="ECO:0007669"/>
    <property type="project" value="InterPro"/>
</dbReference>
<dbReference type="AlphaFoldDB" id="A0A6C0HHR6"/>
<proteinExistence type="predicted"/>
<dbReference type="PROSITE" id="PS00972">
    <property type="entry name" value="USP_1"/>
    <property type="match status" value="1"/>
</dbReference>
<feature type="domain" description="USP" evidence="1">
    <location>
        <begin position="12"/>
        <end position="345"/>
    </location>
</feature>
<dbReference type="Gene3D" id="3.90.70.10">
    <property type="entry name" value="Cysteine proteinases"/>
    <property type="match status" value="1"/>
</dbReference>
<dbReference type="InterPro" id="IPR001394">
    <property type="entry name" value="Peptidase_C19_UCH"/>
</dbReference>
<reference evidence="2" key="1">
    <citation type="journal article" date="2020" name="Nature">
        <title>Giant virus diversity and host interactions through global metagenomics.</title>
        <authorList>
            <person name="Schulz F."/>
            <person name="Roux S."/>
            <person name="Paez-Espino D."/>
            <person name="Jungbluth S."/>
            <person name="Walsh D.A."/>
            <person name="Denef V.J."/>
            <person name="McMahon K.D."/>
            <person name="Konstantinidis K.T."/>
            <person name="Eloe-Fadrosh E.A."/>
            <person name="Kyrpides N.C."/>
            <person name="Woyke T."/>
        </authorList>
    </citation>
    <scope>NUCLEOTIDE SEQUENCE</scope>
    <source>
        <strain evidence="2">GVMAG-M-3300023184-105</strain>
    </source>
</reference>
<dbReference type="SUPFAM" id="SSF54001">
    <property type="entry name" value="Cysteine proteinases"/>
    <property type="match status" value="1"/>
</dbReference>
<organism evidence="2">
    <name type="scientific">viral metagenome</name>
    <dbReference type="NCBI Taxonomy" id="1070528"/>
    <lineage>
        <taxon>unclassified sequences</taxon>
        <taxon>metagenomes</taxon>
        <taxon>organismal metagenomes</taxon>
    </lineage>
</organism>
<dbReference type="InterPro" id="IPR018200">
    <property type="entry name" value="USP_CS"/>
</dbReference>
<dbReference type="InterPro" id="IPR038765">
    <property type="entry name" value="Papain-like_cys_pep_sf"/>
</dbReference>